<accession>A0ABT8ZKB2</accession>
<evidence type="ECO:0000313" key="1">
    <source>
        <dbReference type="EMBL" id="MDO7834637.1"/>
    </source>
</evidence>
<dbReference type="RefSeq" id="WP_304535128.1">
    <property type="nucleotide sequence ID" value="NZ_JAUQOM010000002.1"/>
</dbReference>
<keyword evidence="2" id="KW-1185">Reference proteome</keyword>
<proteinExistence type="predicted"/>
<reference evidence="1" key="1">
    <citation type="submission" date="2023-07" db="EMBL/GenBank/DDBJ databases">
        <title>Bacterial whole genome sequence for Sphingobium sp. HBC34.</title>
        <authorList>
            <person name="Le V."/>
            <person name="Ko S.-R."/>
            <person name="Ahn C.-Y."/>
            <person name="Oh H.-M."/>
        </authorList>
    </citation>
    <scope>NUCLEOTIDE SEQUENCE</scope>
    <source>
        <strain evidence="1">HBC34</strain>
    </source>
</reference>
<dbReference type="EMBL" id="JAUQOM010000002">
    <property type="protein sequence ID" value="MDO7834637.1"/>
    <property type="molecule type" value="Genomic_DNA"/>
</dbReference>
<protein>
    <submittedName>
        <fullName evidence="1">Uncharacterized protein</fullName>
    </submittedName>
</protein>
<evidence type="ECO:0000313" key="2">
    <source>
        <dbReference type="Proteomes" id="UP001176471"/>
    </source>
</evidence>
<dbReference type="Proteomes" id="UP001176471">
    <property type="component" value="Unassembled WGS sequence"/>
</dbReference>
<gene>
    <name evidence="1" type="ORF">Q4610_06220</name>
</gene>
<organism evidence="1 2">
    <name type="scientific">Sphingobium cyanobacteriorum</name>
    <dbReference type="NCBI Taxonomy" id="3063954"/>
    <lineage>
        <taxon>Bacteria</taxon>
        <taxon>Pseudomonadati</taxon>
        <taxon>Pseudomonadota</taxon>
        <taxon>Alphaproteobacteria</taxon>
        <taxon>Sphingomonadales</taxon>
        <taxon>Sphingomonadaceae</taxon>
        <taxon>Sphingobium</taxon>
    </lineage>
</organism>
<sequence>MSAYRAFGDESRRQALIADIRARGPIYTAWLTRASIEGDISFVSEDFGLHPALARLLPALGAFGEAEDTLSFHETLFDAIPVGADTGGLARQALLLAWRDPVYGRSKVVAPGPLHDACEDVIALVEQSIDAPVDKKAWRAARAKLANVGRDDAGVVTGVDMVMSLAWNLDQAPGAAHDVMTAWASGVNIEADASDEDCFSAEENATFETEMNRISGEAMEALSQKQSIDNIDVEDFLAEVDKIWAANPAQNALRLRAQARRERSNAKMAAWRAAIQRRVLEIANASLPARMESQPDARPARTLDQPRL</sequence>
<comment type="caution">
    <text evidence="1">The sequence shown here is derived from an EMBL/GenBank/DDBJ whole genome shotgun (WGS) entry which is preliminary data.</text>
</comment>
<name>A0ABT8ZKB2_9SPHN</name>